<evidence type="ECO:0000313" key="4">
    <source>
        <dbReference type="Proteomes" id="UP001155182"/>
    </source>
</evidence>
<reference evidence="3" key="1">
    <citation type="submission" date="2022-06" db="EMBL/GenBank/DDBJ databases">
        <title>Solitalea sp. MAHUQ-68 isolated from rhizospheric soil.</title>
        <authorList>
            <person name="Huq M.A."/>
        </authorList>
    </citation>
    <scope>NUCLEOTIDE SEQUENCE</scope>
    <source>
        <strain evidence="3">MAHUQ-68</strain>
    </source>
</reference>
<organism evidence="3 4">
    <name type="scientific">Solitalea agri</name>
    <dbReference type="NCBI Taxonomy" id="2953739"/>
    <lineage>
        <taxon>Bacteria</taxon>
        <taxon>Pseudomonadati</taxon>
        <taxon>Bacteroidota</taxon>
        <taxon>Sphingobacteriia</taxon>
        <taxon>Sphingobacteriales</taxon>
        <taxon>Sphingobacteriaceae</taxon>
        <taxon>Solitalea</taxon>
    </lineage>
</organism>
<evidence type="ECO:0000256" key="1">
    <source>
        <dbReference type="ARBA" id="ARBA00007198"/>
    </source>
</evidence>
<comment type="caution">
    <text evidence="3">The sequence shown here is derived from an EMBL/GenBank/DDBJ whole genome shotgun (WGS) entry which is preliminary data.</text>
</comment>
<evidence type="ECO:0000313" key="3">
    <source>
        <dbReference type="EMBL" id="MCO4291802.1"/>
    </source>
</evidence>
<dbReference type="Proteomes" id="UP001155182">
    <property type="component" value="Unassembled WGS sequence"/>
</dbReference>
<dbReference type="EMBL" id="JAMWYS010000009">
    <property type="protein sequence ID" value="MCO4291802.1"/>
    <property type="molecule type" value="Genomic_DNA"/>
</dbReference>
<name>A0A9X2JAU1_9SPHI</name>
<dbReference type="InterPro" id="IPR006660">
    <property type="entry name" value="Arsenate_reductase-like"/>
</dbReference>
<dbReference type="RefSeq" id="WP_252586038.1">
    <property type="nucleotide sequence ID" value="NZ_JAMWYS010000009.1"/>
</dbReference>
<proteinExistence type="inferred from homology"/>
<accession>A0A9X2JAU1</accession>
<comment type="similarity">
    <text evidence="1 2">Belongs to the ArsC family.</text>
</comment>
<dbReference type="PANTHER" id="PTHR30041:SF8">
    <property type="entry name" value="PROTEIN YFFB"/>
    <property type="match status" value="1"/>
</dbReference>
<dbReference type="Pfam" id="PF03960">
    <property type="entry name" value="ArsC"/>
    <property type="match status" value="1"/>
</dbReference>
<gene>
    <name evidence="3" type="ORF">NF867_02875</name>
</gene>
<dbReference type="AlphaFoldDB" id="A0A9X2JAU1"/>
<keyword evidence="4" id="KW-1185">Reference proteome</keyword>
<dbReference type="PANTHER" id="PTHR30041">
    <property type="entry name" value="ARSENATE REDUCTASE"/>
    <property type="match status" value="1"/>
</dbReference>
<dbReference type="PROSITE" id="PS51353">
    <property type="entry name" value="ARSC"/>
    <property type="match status" value="1"/>
</dbReference>
<evidence type="ECO:0000256" key="2">
    <source>
        <dbReference type="PROSITE-ProRule" id="PRU01282"/>
    </source>
</evidence>
<dbReference type="InterPro" id="IPR036249">
    <property type="entry name" value="Thioredoxin-like_sf"/>
</dbReference>
<protein>
    <submittedName>
        <fullName evidence="3">Arsenate reductase</fullName>
    </submittedName>
</protein>
<sequence length="118" mass="13607">MSKIFHLSTCSTCSKIIKQAEEAGIKFEKQDIKTDQISAAELEAMMKLAGSYEALFSRRSQKFRPMGLHEKNLTENDYKELILQEYTFLKRPVVISGEKIFVGNSRKVVEEMIEKLKQ</sequence>
<dbReference type="SUPFAM" id="SSF52833">
    <property type="entry name" value="Thioredoxin-like"/>
    <property type="match status" value="1"/>
</dbReference>
<dbReference type="Gene3D" id="3.40.30.10">
    <property type="entry name" value="Glutaredoxin"/>
    <property type="match status" value="1"/>
</dbReference>